<dbReference type="EMBL" id="BAAASX010000011">
    <property type="protein sequence ID" value="GAA2350022.1"/>
    <property type="molecule type" value="Genomic_DNA"/>
</dbReference>
<dbReference type="Gene3D" id="1.20.120.450">
    <property type="entry name" value="dinb family like domain"/>
    <property type="match status" value="1"/>
</dbReference>
<gene>
    <name evidence="2" type="ORF">GCM10010403_50210</name>
</gene>
<evidence type="ECO:0000313" key="2">
    <source>
        <dbReference type="EMBL" id="GAA2350022.1"/>
    </source>
</evidence>
<comment type="caution">
    <text evidence="2">The sequence shown here is derived from an EMBL/GenBank/DDBJ whole genome shotgun (WGS) entry which is preliminary data.</text>
</comment>
<dbReference type="SUPFAM" id="SSF109854">
    <property type="entry name" value="DinB/YfiT-like putative metalloenzymes"/>
    <property type="match status" value="1"/>
</dbReference>
<sequence length="204" mass="21805">MIRVMTDLLPLHRRTMATATAIVEQIQEDQLSAETPCAGWDLSQLLAHMTGQNHGFASAARGEPFDLATWADRPVSTRPHEAFAASAVEVVDAFDSPGAVDHDWPILVGADRSLAVPGGQGLGFHFIDYVVHAWDVAASIGVKVEFDDDILAAVLPLAQEVPLDGPTRTGPYAPFAPAVPLEPNRGLLETLLATLGRNPTWTPA</sequence>
<dbReference type="NCBIfam" id="TIGR03086">
    <property type="entry name" value="TIGR03086 family metal-binding protein"/>
    <property type="match status" value="1"/>
</dbReference>
<protein>
    <submittedName>
        <fullName evidence="2">TIGR03086 family metal-binding protein</fullName>
    </submittedName>
</protein>
<evidence type="ECO:0000313" key="3">
    <source>
        <dbReference type="Proteomes" id="UP001501584"/>
    </source>
</evidence>
<reference evidence="2 3" key="1">
    <citation type="journal article" date="2019" name="Int. J. Syst. Evol. Microbiol.">
        <title>The Global Catalogue of Microorganisms (GCM) 10K type strain sequencing project: providing services to taxonomists for standard genome sequencing and annotation.</title>
        <authorList>
            <consortium name="The Broad Institute Genomics Platform"/>
            <consortium name="The Broad Institute Genome Sequencing Center for Infectious Disease"/>
            <person name="Wu L."/>
            <person name="Ma J."/>
        </authorList>
    </citation>
    <scope>NUCLEOTIDE SEQUENCE [LARGE SCALE GENOMIC DNA]</scope>
    <source>
        <strain evidence="2 3">JCM 6238</strain>
    </source>
</reference>
<dbReference type="InterPro" id="IPR034660">
    <property type="entry name" value="DinB/YfiT-like"/>
</dbReference>
<dbReference type="InterPro" id="IPR017520">
    <property type="entry name" value="CHP03086"/>
</dbReference>
<evidence type="ECO:0000259" key="1">
    <source>
        <dbReference type="Pfam" id="PF11716"/>
    </source>
</evidence>
<dbReference type="NCBIfam" id="TIGR03083">
    <property type="entry name" value="maleylpyruvate isomerase family mycothiol-dependent enzyme"/>
    <property type="match status" value="1"/>
</dbReference>
<dbReference type="InterPro" id="IPR024344">
    <property type="entry name" value="MDMPI_metal-binding"/>
</dbReference>
<keyword evidence="3" id="KW-1185">Reference proteome</keyword>
<name>A0ABN3GEU7_9ACTN</name>
<dbReference type="Pfam" id="PF11716">
    <property type="entry name" value="MDMPI_N"/>
    <property type="match status" value="1"/>
</dbReference>
<dbReference type="InterPro" id="IPR017517">
    <property type="entry name" value="Maleyloyr_isom"/>
</dbReference>
<feature type="domain" description="Mycothiol-dependent maleylpyruvate isomerase metal-binding" evidence="1">
    <location>
        <begin position="15"/>
        <end position="137"/>
    </location>
</feature>
<dbReference type="Proteomes" id="UP001501584">
    <property type="component" value="Unassembled WGS sequence"/>
</dbReference>
<proteinExistence type="predicted"/>
<organism evidence="2 3">
    <name type="scientific">Glycomyces rutgersensis</name>
    <dbReference type="NCBI Taxonomy" id="58115"/>
    <lineage>
        <taxon>Bacteria</taxon>
        <taxon>Bacillati</taxon>
        <taxon>Actinomycetota</taxon>
        <taxon>Actinomycetes</taxon>
        <taxon>Glycomycetales</taxon>
        <taxon>Glycomycetaceae</taxon>
        <taxon>Glycomyces</taxon>
    </lineage>
</organism>
<accession>A0ABN3GEU7</accession>